<dbReference type="AlphaFoldDB" id="A0A392VSE8"/>
<feature type="non-terminal residue" evidence="1">
    <location>
        <position position="1"/>
    </location>
</feature>
<keyword evidence="2" id="KW-1185">Reference proteome</keyword>
<protein>
    <submittedName>
        <fullName evidence="1">Uncharacterized protein</fullName>
    </submittedName>
</protein>
<sequence length="62" mass="6882">GIMASAPYTNVKRGSLVEDCVVVWYDQRIPGRCSTQLSLLKFNLLFRAINITLFADSACPFA</sequence>
<comment type="caution">
    <text evidence="1">The sequence shown here is derived from an EMBL/GenBank/DDBJ whole genome shotgun (WGS) entry which is preliminary data.</text>
</comment>
<evidence type="ECO:0000313" key="1">
    <source>
        <dbReference type="EMBL" id="MCI90392.1"/>
    </source>
</evidence>
<proteinExistence type="predicted"/>
<name>A0A392VSE8_9FABA</name>
<dbReference type="Proteomes" id="UP000265520">
    <property type="component" value="Unassembled WGS sequence"/>
</dbReference>
<reference evidence="1 2" key="1">
    <citation type="journal article" date="2018" name="Front. Plant Sci.">
        <title>Red Clover (Trifolium pratense) and Zigzag Clover (T. medium) - A Picture of Genomic Similarities and Differences.</title>
        <authorList>
            <person name="Dluhosova J."/>
            <person name="Istvanek J."/>
            <person name="Nedelnik J."/>
            <person name="Repkova J."/>
        </authorList>
    </citation>
    <scope>NUCLEOTIDE SEQUENCE [LARGE SCALE GENOMIC DNA]</scope>
    <source>
        <strain evidence="2">cv. 10/8</strain>
        <tissue evidence="1">Leaf</tissue>
    </source>
</reference>
<organism evidence="1 2">
    <name type="scientific">Trifolium medium</name>
    <dbReference type="NCBI Taxonomy" id="97028"/>
    <lineage>
        <taxon>Eukaryota</taxon>
        <taxon>Viridiplantae</taxon>
        <taxon>Streptophyta</taxon>
        <taxon>Embryophyta</taxon>
        <taxon>Tracheophyta</taxon>
        <taxon>Spermatophyta</taxon>
        <taxon>Magnoliopsida</taxon>
        <taxon>eudicotyledons</taxon>
        <taxon>Gunneridae</taxon>
        <taxon>Pentapetalae</taxon>
        <taxon>rosids</taxon>
        <taxon>fabids</taxon>
        <taxon>Fabales</taxon>
        <taxon>Fabaceae</taxon>
        <taxon>Papilionoideae</taxon>
        <taxon>50 kb inversion clade</taxon>
        <taxon>NPAAA clade</taxon>
        <taxon>Hologalegina</taxon>
        <taxon>IRL clade</taxon>
        <taxon>Trifolieae</taxon>
        <taxon>Trifolium</taxon>
    </lineage>
</organism>
<accession>A0A392VSE8</accession>
<dbReference type="EMBL" id="LXQA011243379">
    <property type="protein sequence ID" value="MCI90392.1"/>
    <property type="molecule type" value="Genomic_DNA"/>
</dbReference>
<evidence type="ECO:0000313" key="2">
    <source>
        <dbReference type="Proteomes" id="UP000265520"/>
    </source>
</evidence>